<reference evidence="6" key="2">
    <citation type="submission" date="2021-03" db="UniProtKB">
        <authorList>
            <consortium name="EnsemblPlants"/>
        </authorList>
    </citation>
    <scope>IDENTIFICATION</scope>
</reference>
<keyword evidence="7" id="KW-1185">Reference proteome</keyword>
<name>A0A803L9P3_CHEQI</name>
<dbReference type="GO" id="GO:0005737">
    <property type="term" value="C:cytoplasm"/>
    <property type="evidence" value="ECO:0007669"/>
    <property type="project" value="UniProtKB-SubCell"/>
</dbReference>
<dbReference type="Proteomes" id="UP000596660">
    <property type="component" value="Unplaced"/>
</dbReference>
<reference evidence="6" key="1">
    <citation type="journal article" date="2017" name="Nature">
        <title>The genome of Chenopodium quinoa.</title>
        <authorList>
            <person name="Jarvis D.E."/>
            <person name="Ho Y.S."/>
            <person name="Lightfoot D.J."/>
            <person name="Schmoeckel S.M."/>
            <person name="Li B."/>
            <person name="Borm T.J.A."/>
            <person name="Ohyanagi H."/>
            <person name="Mineta K."/>
            <person name="Michell C.T."/>
            <person name="Saber N."/>
            <person name="Kharbatia N.M."/>
            <person name="Rupper R.R."/>
            <person name="Sharp A.R."/>
            <person name="Dally N."/>
            <person name="Boughton B.A."/>
            <person name="Woo Y.H."/>
            <person name="Gao G."/>
            <person name="Schijlen E.G.W.M."/>
            <person name="Guo X."/>
            <person name="Momin A.A."/>
            <person name="Negrao S."/>
            <person name="Al-Babili S."/>
            <person name="Gehring C."/>
            <person name="Roessner U."/>
            <person name="Jung C."/>
            <person name="Murphy K."/>
            <person name="Arold S.T."/>
            <person name="Gojobori T."/>
            <person name="van der Linden C.G."/>
            <person name="van Loo E.N."/>
            <person name="Jellen E.N."/>
            <person name="Maughan P.J."/>
            <person name="Tester M."/>
        </authorList>
    </citation>
    <scope>NUCLEOTIDE SEQUENCE [LARGE SCALE GENOMIC DNA]</scope>
    <source>
        <strain evidence="6">cv. PI 614886</strain>
    </source>
</reference>
<keyword evidence="3" id="KW-0963">Cytoplasm</keyword>
<protein>
    <recommendedName>
        <fullName evidence="5">Glutaredoxin domain-containing protein</fullName>
    </recommendedName>
</protein>
<dbReference type="PROSITE" id="PS51354">
    <property type="entry name" value="GLUTAREDOXIN_2"/>
    <property type="match status" value="1"/>
</dbReference>
<comment type="similarity">
    <text evidence="2">Belongs to the glutaredoxin family. CC-type subfamily.</text>
</comment>
<dbReference type="InterPro" id="IPR036249">
    <property type="entry name" value="Thioredoxin-like_sf"/>
</dbReference>
<sequence length="108" mass="11760">MDTLRPLVDEKPVVVFSKNSTDPVSHSMKHLFISYGANPIVYELNELSNGQEVENSLGTMGHVPSVPAIFIGGNFIGGANDVIGLQVRGELAQKLIDARAIWVWNGDR</sequence>
<dbReference type="Gramene" id="AUR62008582-RA">
    <property type="protein sequence ID" value="AUR62008582-RA:cds"/>
    <property type="gene ID" value="AUR62008582"/>
</dbReference>
<dbReference type="InterPro" id="IPR011905">
    <property type="entry name" value="GlrX-like_pln_2"/>
</dbReference>
<dbReference type="EnsemblPlants" id="AUR62008582-RA">
    <property type="protein sequence ID" value="AUR62008582-RA:cds"/>
    <property type="gene ID" value="AUR62008582"/>
</dbReference>
<dbReference type="Gene3D" id="3.40.30.10">
    <property type="entry name" value="Glutaredoxin"/>
    <property type="match status" value="1"/>
</dbReference>
<keyword evidence="4" id="KW-0676">Redox-active center</keyword>
<dbReference type="InterPro" id="IPR002109">
    <property type="entry name" value="Glutaredoxin"/>
</dbReference>
<proteinExistence type="inferred from homology"/>
<dbReference type="AlphaFoldDB" id="A0A803L9P3"/>
<evidence type="ECO:0000313" key="7">
    <source>
        <dbReference type="Proteomes" id="UP000596660"/>
    </source>
</evidence>
<evidence type="ECO:0000256" key="1">
    <source>
        <dbReference type="ARBA" id="ARBA00004496"/>
    </source>
</evidence>
<evidence type="ECO:0000313" key="6">
    <source>
        <dbReference type="EnsemblPlants" id="AUR62008582-RA:cds"/>
    </source>
</evidence>
<dbReference type="OMA" id="FGKSNCC"/>
<evidence type="ECO:0000256" key="4">
    <source>
        <dbReference type="ARBA" id="ARBA00023284"/>
    </source>
</evidence>
<feature type="domain" description="Glutaredoxin" evidence="5">
    <location>
        <begin position="13"/>
        <end position="76"/>
    </location>
</feature>
<evidence type="ECO:0000256" key="3">
    <source>
        <dbReference type="ARBA" id="ARBA00022490"/>
    </source>
</evidence>
<dbReference type="Pfam" id="PF00462">
    <property type="entry name" value="Glutaredoxin"/>
    <property type="match status" value="1"/>
</dbReference>
<comment type="subcellular location">
    <subcellularLocation>
        <location evidence="1">Cytoplasm</location>
    </subcellularLocation>
</comment>
<dbReference type="PANTHER" id="PTHR10168">
    <property type="entry name" value="GLUTAREDOXIN"/>
    <property type="match status" value="1"/>
</dbReference>
<evidence type="ECO:0000256" key="2">
    <source>
        <dbReference type="ARBA" id="ARBA00007568"/>
    </source>
</evidence>
<organism evidence="6 7">
    <name type="scientific">Chenopodium quinoa</name>
    <name type="common">Quinoa</name>
    <dbReference type="NCBI Taxonomy" id="63459"/>
    <lineage>
        <taxon>Eukaryota</taxon>
        <taxon>Viridiplantae</taxon>
        <taxon>Streptophyta</taxon>
        <taxon>Embryophyta</taxon>
        <taxon>Tracheophyta</taxon>
        <taxon>Spermatophyta</taxon>
        <taxon>Magnoliopsida</taxon>
        <taxon>eudicotyledons</taxon>
        <taxon>Gunneridae</taxon>
        <taxon>Pentapetalae</taxon>
        <taxon>Caryophyllales</taxon>
        <taxon>Chenopodiaceae</taxon>
        <taxon>Chenopodioideae</taxon>
        <taxon>Atripliceae</taxon>
        <taxon>Chenopodium</taxon>
    </lineage>
</organism>
<evidence type="ECO:0000259" key="5">
    <source>
        <dbReference type="Pfam" id="PF00462"/>
    </source>
</evidence>
<dbReference type="SUPFAM" id="SSF52833">
    <property type="entry name" value="Thioredoxin-like"/>
    <property type="match status" value="1"/>
</dbReference>
<dbReference type="CDD" id="cd03419">
    <property type="entry name" value="GRX_GRXh_1_2_like"/>
    <property type="match status" value="1"/>
</dbReference>
<accession>A0A803L9P3</accession>